<dbReference type="AlphaFoldDB" id="A0A074VQA2"/>
<reference evidence="1 2" key="1">
    <citation type="journal article" date="2014" name="BMC Genomics">
        <title>Genome sequencing of four Aureobasidium pullulans varieties: biotechnological potential, stress tolerance, and description of new species.</title>
        <authorList>
            <person name="Gostin Ar C."/>
            <person name="Ohm R.A."/>
            <person name="Kogej T."/>
            <person name="Sonjak S."/>
            <person name="Turk M."/>
            <person name="Zajc J."/>
            <person name="Zalar P."/>
            <person name="Grube M."/>
            <person name="Sun H."/>
            <person name="Han J."/>
            <person name="Sharma A."/>
            <person name="Chiniquy J."/>
            <person name="Ngan C.Y."/>
            <person name="Lipzen A."/>
            <person name="Barry K."/>
            <person name="Grigoriev I.V."/>
            <person name="Gunde-Cimerman N."/>
        </authorList>
    </citation>
    <scope>NUCLEOTIDE SEQUENCE [LARGE SCALE GENOMIC DNA]</scope>
    <source>
        <strain evidence="1 2">CBS 110374</strain>
    </source>
</reference>
<proteinExistence type="predicted"/>
<protein>
    <submittedName>
        <fullName evidence="1">Uncharacterized protein</fullName>
    </submittedName>
</protein>
<dbReference type="RefSeq" id="XP_040878367.1">
    <property type="nucleotide sequence ID" value="XM_041022240.1"/>
</dbReference>
<accession>A0A074VQA2</accession>
<dbReference type="HOGENOM" id="CLU_1461035_0_0_1"/>
<evidence type="ECO:0000313" key="1">
    <source>
        <dbReference type="EMBL" id="KEQ61344.1"/>
    </source>
</evidence>
<dbReference type="Proteomes" id="UP000030672">
    <property type="component" value="Unassembled WGS sequence"/>
</dbReference>
<name>A0A074VQA2_AURM1</name>
<dbReference type="GeneID" id="63915613"/>
<sequence>MTDNLSEREPFDKPITRPLENIPICQDRQEDLAALKLLPEWRVVVRVIVIHLDFARAAKSGLFGLLGDEPVQVVDATSPLVSQLYELAETCEREAYALTAAQDFTRMSAGDMDAMVKRVAFKTFHDHELSKRMRPAIMFRLCTEMCNHSDTLEGEPKVWTT</sequence>
<dbReference type="STRING" id="1043003.A0A074VQA2"/>
<organism evidence="1 2">
    <name type="scientific">Aureobasidium melanogenum (strain CBS 110374)</name>
    <name type="common">Aureobasidium pullulans var. melanogenum</name>
    <dbReference type="NCBI Taxonomy" id="1043003"/>
    <lineage>
        <taxon>Eukaryota</taxon>
        <taxon>Fungi</taxon>
        <taxon>Dikarya</taxon>
        <taxon>Ascomycota</taxon>
        <taxon>Pezizomycotina</taxon>
        <taxon>Dothideomycetes</taxon>
        <taxon>Dothideomycetidae</taxon>
        <taxon>Dothideales</taxon>
        <taxon>Saccotheciaceae</taxon>
        <taxon>Aureobasidium</taxon>
    </lineage>
</organism>
<gene>
    <name evidence="1" type="ORF">M437DRAFT_51783</name>
</gene>
<evidence type="ECO:0000313" key="2">
    <source>
        <dbReference type="Proteomes" id="UP000030672"/>
    </source>
</evidence>
<keyword evidence="2" id="KW-1185">Reference proteome</keyword>
<dbReference type="EMBL" id="KL584838">
    <property type="protein sequence ID" value="KEQ61344.1"/>
    <property type="molecule type" value="Genomic_DNA"/>
</dbReference>